<proteinExistence type="predicted"/>
<gene>
    <name evidence="2" type="ORF">SAMN05444392_1231</name>
</gene>
<evidence type="ECO:0000313" key="3">
    <source>
        <dbReference type="Proteomes" id="UP000184476"/>
    </source>
</evidence>
<reference evidence="2 3" key="1">
    <citation type="submission" date="2016-11" db="EMBL/GenBank/DDBJ databases">
        <authorList>
            <person name="Jaros S."/>
            <person name="Januszkiewicz K."/>
            <person name="Wedrychowicz H."/>
        </authorList>
    </citation>
    <scope>NUCLEOTIDE SEQUENCE [LARGE SCALE GENOMIC DNA]</scope>
    <source>
        <strain evidence="2 3">DSM 44666</strain>
    </source>
</reference>
<dbReference type="Proteomes" id="UP000184476">
    <property type="component" value="Unassembled WGS sequence"/>
</dbReference>
<evidence type="ECO:0000313" key="2">
    <source>
        <dbReference type="EMBL" id="SHF41151.1"/>
    </source>
</evidence>
<sequence length="86" mass="9541">MQTEEKPNQRERERGVTSEGNAPLRSFSYRALASRRTGKAAISTRANGLSLSKRMPEEASFARPRNQFGFVSHASAQPGKYPSTLQ</sequence>
<keyword evidence="3" id="KW-1185">Reference proteome</keyword>
<protein>
    <submittedName>
        <fullName evidence="2">Uncharacterized protein</fullName>
    </submittedName>
</protein>
<dbReference type="AlphaFoldDB" id="A0A1M5BF73"/>
<organism evidence="2 3">
    <name type="scientific">Seinonella peptonophila</name>
    <dbReference type="NCBI Taxonomy" id="112248"/>
    <lineage>
        <taxon>Bacteria</taxon>
        <taxon>Bacillati</taxon>
        <taxon>Bacillota</taxon>
        <taxon>Bacilli</taxon>
        <taxon>Bacillales</taxon>
        <taxon>Thermoactinomycetaceae</taxon>
        <taxon>Seinonella</taxon>
    </lineage>
</organism>
<evidence type="ECO:0000256" key="1">
    <source>
        <dbReference type="SAM" id="MobiDB-lite"/>
    </source>
</evidence>
<feature type="compositionally biased region" description="Basic and acidic residues" evidence="1">
    <location>
        <begin position="1"/>
        <end position="16"/>
    </location>
</feature>
<accession>A0A1M5BF73</accession>
<name>A0A1M5BF73_9BACL</name>
<feature type="region of interest" description="Disordered" evidence="1">
    <location>
        <begin position="1"/>
        <end position="23"/>
    </location>
</feature>
<dbReference type="EMBL" id="FQVL01000023">
    <property type="protein sequence ID" value="SHF41151.1"/>
    <property type="molecule type" value="Genomic_DNA"/>
</dbReference>